<keyword evidence="10" id="KW-0175">Coiled coil</keyword>
<evidence type="ECO:0000256" key="10">
    <source>
        <dbReference type="SAM" id="Coils"/>
    </source>
</evidence>
<evidence type="ECO:0000256" key="1">
    <source>
        <dbReference type="ARBA" id="ARBA00004123"/>
    </source>
</evidence>
<proteinExistence type="evidence at transcript level"/>
<dbReference type="InterPro" id="IPR036388">
    <property type="entry name" value="WH-like_DNA-bd_sf"/>
</dbReference>
<evidence type="ECO:0000256" key="3">
    <source>
        <dbReference type="ARBA" id="ARBA00022553"/>
    </source>
</evidence>
<evidence type="ECO:0000256" key="7">
    <source>
        <dbReference type="ARBA" id="ARBA00023163"/>
    </source>
</evidence>
<keyword evidence="3" id="KW-0597">Phosphoprotein</keyword>
<dbReference type="GO" id="GO:0000978">
    <property type="term" value="F:RNA polymerase II cis-regulatory region sequence-specific DNA binding"/>
    <property type="evidence" value="ECO:0007669"/>
    <property type="project" value="TreeGrafter"/>
</dbReference>
<dbReference type="SMART" id="SM00415">
    <property type="entry name" value="HSF"/>
    <property type="match status" value="1"/>
</dbReference>
<keyword evidence="4" id="KW-0805">Transcription regulation</keyword>
<evidence type="ECO:0000313" key="12">
    <source>
        <dbReference type="EMBL" id="QBC36011.1"/>
    </source>
</evidence>
<feature type="domain" description="HSF-type DNA-binding" evidence="11">
    <location>
        <begin position="74"/>
        <end position="98"/>
    </location>
</feature>
<reference evidence="12" key="1">
    <citation type="submission" date="2018-08" db="EMBL/GenBank/DDBJ databases">
        <title>Cloning of heat shock transcriptional factor from leaves in Narcissus tazetta var. chinensis Roem.</title>
        <authorList>
            <person name="Song J.M."/>
            <person name="Chen G.X."/>
            <person name="Lai Z.X."/>
        </authorList>
    </citation>
    <scope>NUCLEOTIDE SEQUENCE</scope>
    <source>
        <tissue evidence="12">Leaves</tissue>
    </source>
</reference>
<dbReference type="PANTHER" id="PTHR10015">
    <property type="entry name" value="HEAT SHOCK TRANSCRIPTION FACTOR"/>
    <property type="match status" value="1"/>
</dbReference>
<evidence type="ECO:0000256" key="4">
    <source>
        <dbReference type="ARBA" id="ARBA00023015"/>
    </source>
</evidence>
<keyword evidence="6" id="KW-0238">DNA-binding</keyword>
<dbReference type="PRINTS" id="PR00056">
    <property type="entry name" value="HSFDOMAIN"/>
</dbReference>
<comment type="subunit">
    <text evidence="2">Homotrimer.</text>
</comment>
<evidence type="ECO:0000256" key="5">
    <source>
        <dbReference type="ARBA" id="ARBA00023016"/>
    </source>
</evidence>
<dbReference type="Pfam" id="PF00447">
    <property type="entry name" value="HSF_DNA-bind"/>
    <property type="match status" value="1"/>
</dbReference>
<accession>A0A411JIK8</accession>
<dbReference type="GO" id="GO:0006357">
    <property type="term" value="P:regulation of transcription by RNA polymerase II"/>
    <property type="evidence" value="ECO:0007669"/>
    <property type="project" value="TreeGrafter"/>
</dbReference>
<dbReference type="SUPFAM" id="SSF46785">
    <property type="entry name" value="Winged helix' DNA-binding domain"/>
    <property type="match status" value="1"/>
</dbReference>
<comment type="subcellular location">
    <subcellularLocation>
        <location evidence="1">Nucleus</location>
    </subcellularLocation>
</comment>
<dbReference type="PANTHER" id="PTHR10015:SF338">
    <property type="entry name" value="HEAT STRESS TRANSCRIPTION FACTOR A-2"/>
    <property type="match status" value="1"/>
</dbReference>
<evidence type="ECO:0000256" key="6">
    <source>
        <dbReference type="ARBA" id="ARBA00023125"/>
    </source>
</evidence>
<comment type="similarity">
    <text evidence="9">Belongs to the HSF family.</text>
</comment>
<evidence type="ECO:0000256" key="9">
    <source>
        <dbReference type="RuleBase" id="RU004020"/>
    </source>
</evidence>
<dbReference type="GO" id="GO:0003700">
    <property type="term" value="F:DNA-binding transcription factor activity"/>
    <property type="evidence" value="ECO:0007669"/>
    <property type="project" value="InterPro"/>
</dbReference>
<feature type="coiled-coil region" evidence="10">
    <location>
        <begin position="157"/>
        <end position="198"/>
    </location>
</feature>
<organism evidence="12">
    <name type="scientific">Narcissus tazetta subsp. chinensis</name>
    <dbReference type="NCBI Taxonomy" id="391288"/>
    <lineage>
        <taxon>Eukaryota</taxon>
        <taxon>Viridiplantae</taxon>
        <taxon>Streptophyta</taxon>
        <taxon>Embryophyta</taxon>
        <taxon>Tracheophyta</taxon>
        <taxon>Spermatophyta</taxon>
        <taxon>Magnoliopsida</taxon>
        <taxon>Liliopsida</taxon>
        <taxon>Asparagales</taxon>
        <taxon>Amaryllidaceae</taxon>
        <taxon>Amaryllidoideae</taxon>
        <taxon>Narcissus</taxon>
    </lineage>
</organism>
<dbReference type="InterPro" id="IPR036390">
    <property type="entry name" value="WH_DNA-bd_sf"/>
</dbReference>
<protein>
    <submittedName>
        <fullName evidence="12">Heat shock transcription factor A2b</fullName>
    </submittedName>
</protein>
<sequence length="353" mass="40393">MEQVVSVKDEEEEEVVEIVRPRPMPGLHDIAPPPFLTKIFEMVEDPGTDSVVSWGQARNSFVVWDSPKFASILLPKYFKHNNFSSFVRQLNTYGFRKVDPDRWEFANDKFLHGQKHLLKDIKRRRNSSQSSHHQQQHGVLTKEAFIELGQFGLETEVEQLKRDRNILTAEVVKLRQQQQNSHAQINAMEERLESAEKKQKQTMVFLARALRSPALVQQLLLRSEQVEQLEDVGRKRRLSLNSSLGNLQPKEELGAEFEMEDMISELVNGSTSSSDIERVEEKVILDQNVAAVSRALWEELLQDGLIWQNETEQGAEKDGIGTEVEDLVGDDCGWDYEAVQNLVDHMGFPSSSP</sequence>
<dbReference type="GO" id="GO:0034605">
    <property type="term" value="P:cellular response to heat"/>
    <property type="evidence" value="ECO:0007669"/>
    <property type="project" value="TreeGrafter"/>
</dbReference>
<name>A0A411JIK8_NARTA</name>
<dbReference type="GO" id="GO:0005634">
    <property type="term" value="C:nucleus"/>
    <property type="evidence" value="ECO:0007669"/>
    <property type="project" value="UniProtKB-SubCell"/>
</dbReference>
<dbReference type="InterPro" id="IPR000232">
    <property type="entry name" value="HSF_DNA-bd"/>
</dbReference>
<evidence type="ECO:0000256" key="8">
    <source>
        <dbReference type="ARBA" id="ARBA00023242"/>
    </source>
</evidence>
<keyword evidence="7" id="KW-0804">Transcription</keyword>
<dbReference type="AlphaFoldDB" id="A0A411JIK8"/>
<keyword evidence="8" id="KW-0539">Nucleus</keyword>
<dbReference type="PROSITE" id="PS00434">
    <property type="entry name" value="HSF_DOMAIN"/>
    <property type="match status" value="1"/>
</dbReference>
<dbReference type="Gene3D" id="1.10.10.10">
    <property type="entry name" value="Winged helix-like DNA-binding domain superfamily/Winged helix DNA-binding domain"/>
    <property type="match status" value="1"/>
</dbReference>
<evidence type="ECO:0000259" key="11">
    <source>
        <dbReference type="PROSITE" id="PS00434"/>
    </source>
</evidence>
<keyword evidence="5 12" id="KW-0346">Stress response</keyword>
<evidence type="ECO:0000256" key="2">
    <source>
        <dbReference type="ARBA" id="ARBA00011233"/>
    </source>
</evidence>
<dbReference type="FunFam" id="1.10.10.10:FF:000057">
    <property type="entry name" value="Heat shock transcription factor 1"/>
    <property type="match status" value="1"/>
</dbReference>
<dbReference type="EMBL" id="MH795840">
    <property type="protein sequence ID" value="QBC36011.1"/>
    <property type="molecule type" value="mRNA"/>
</dbReference>